<sequence length="379" mass="42693">MARNRPTILYGTYTYDERVHRGILRFGRQHGWKVRLLLPHSWQHAEMLVADGIISMVEPEDDAGSGMTEHLMARGLPMVDLSLNHPEVRALRLLPDARGGGRMAAEYLAGFRFERWLHVCWGRTWHDELRIAGFREGAESAGMPWELLEIRDHKDDRMAVIRRRLLELPKPLGVFCSFDHYSEQVLEVCLEAGLAVPQDVAILGCYNHEVHSVFSEIPLSSIDMGLEDRGYQAASLLQGLLDGGPVPDEPLYSPAKGVIERASTNLESSRDPVVAQALYFIESRMHQPLGVEEVAAAVGVSRASLQRRFEKACGRGVGKEILRIKMDRAAKLLREEDDSAAMVAGRVGFPDALHFYRVFKKYTGLTTKEYRARHRVIGQ</sequence>
<dbReference type="InterPro" id="IPR046335">
    <property type="entry name" value="LacI/GalR-like_sensor"/>
</dbReference>
<dbReference type="SUPFAM" id="SSF53822">
    <property type="entry name" value="Periplasmic binding protein-like I"/>
    <property type="match status" value="1"/>
</dbReference>
<dbReference type="InterPro" id="IPR018060">
    <property type="entry name" value="HTH_AraC"/>
</dbReference>
<proteinExistence type="predicted"/>
<evidence type="ECO:0000256" key="1">
    <source>
        <dbReference type="ARBA" id="ARBA00023015"/>
    </source>
</evidence>
<dbReference type="Pfam" id="PF13377">
    <property type="entry name" value="Peripla_BP_3"/>
    <property type="match status" value="1"/>
</dbReference>
<protein>
    <submittedName>
        <fullName evidence="5">Substrate-binding domain-containing protein</fullName>
    </submittedName>
</protein>
<evidence type="ECO:0000256" key="3">
    <source>
        <dbReference type="ARBA" id="ARBA00023163"/>
    </source>
</evidence>
<evidence type="ECO:0000256" key="2">
    <source>
        <dbReference type="ARBA" id="ARBA00023125"/>
    </source>
</evidence>
<keyword evidence="1" id="KW-0805">Transcription regulation</keyword>
<evidence type="ECO:0000259" key="4">
    <source>
        <dbReference type="PROSITE" id="PS01124"/>
    </source>
</evidence>
<dbReference type="PROSITE" id="PS01124">
    <property type="entry name" value="HTH_ARAC_FAMILY_2"/>
    <property type="match status" value="1"/>
</dbReference>
<dbReference type="Gene3D" id="1.10.10.60">
    <property type="entry name" value="Homeodomain-like"/>
    <property type="match status" value="1"/>
</dbReference>
<keyword evidence="2" id="KW-0238">DNA-binding</keyword>
<dbReference type="GO" id="GO:0000976">
    <property type="term" value="F:transcription cis-regulatory region binding"/>
    <property type="evidence" value="ECO:0007669"/>
    <property type="project" value="TreeGrafter"/>
</dbReference>
<keyword evidence="3" id="KW-0804">Transcription</keyword>
<dbReference type="SMART" id="SM00342">
    <property type="entry name" value="HTH_ARAC"/>
    <property type="match status" value="1"/>
</dbReference>
<dbReference type="Gene3D" id="3.40.50.2300">
    <property type="match status" value="2"/>
</dbReference>
<dbReference type="InterPro" id="IPR009057">
    <property type="entry name" value="Homeodomain-like_sf"/>
</dbReference>
<dbReference type="PANTHER" id="PTHR30146">
    <property type="entry name" value="LACI-RELATED TRANSCRIPTIONAL REPRESSOR"/>
    <property type="match status" value="1"/>
</dbReference>
<dbReference type="RefSeq" id="WP_211632360.1">
    <property type="nucleotide sequence ID" value="NZ_CP073100.1"/>
</dbReference>
<dbReference type="InterPro" id="IPR028082">
    <property type="entry name" value="Peripla_BP_I"/>
</dbReference>
<dbReference type="SUPFAM" id="SSF46689">
    <property type="entry name" value="Homeodomain-like"/>
    <property type="match status" value="2"/>
</dbReference>
<reference evidence="5" key="1">
    <citation type="submission" date="2021-04" db="EMBL/GenBank/DDBJ databases">
        <title>Luteolibacter sp. 32A isolated from the skin of an Anderson's salamander (Ambystoma andersonii).</title>
        <authorList>
            <person name="Spergser J."/>
            <person name="Busse H.-J."/>
        </authorList>
    </citation>
    <scope>NUCLEOTIDE SEQUENCE</scope>
    <source>
        <strain evidence="5">32A</strain>
    </source>
</reference>
<dbReference type="KEGG" id="lamb:KBB96_03585"/>
<gene>
    <name evidence="5" type="ORF">KBB96_03585</name>
</gene>
<dbReference type="PANTHER" id="PTHR30146:SF24">
    <property type="entry name" value="XYLOSE OPERON REGULATORY PROTEIN"/>
    <property type="match status" value="1"/>
</dbReference>
<accession>A0A975J0W0</accession>
<dbReference type="Proteomes" id="UP000676169">
    <property type="component" value="Chromosome"/>
</dbReference>
<organism evidence="5 6">
    <name type="scientific">Luteolibacter ambystomatis</name>
    <dbReference type="NCBI Taxonomy" id="2824561"/>
    <lineage>
        <taxon>Bacteria</taxon>
        <taxon>Pseudomonadati</taxon>
        <taxon>Verrucomicrobiota</taxon>
        <taxon>Verrucomicrobiia</taxon>
        <taxon>Verrucomicrobiales</taxon>
        <taxon>Verrucomicrobiaceae</taxon>
        <taxon>Luteolibacter</taxon>
    </lineage>
</organism>
<name>A0A975J0W0_9BACT</name>
<keyword evidence="6" id="KW-1185">Reference proteome</keyword>
<dbReference type="GO" id="GO:0003700">
    <property type="term" value="F:DNA-binding transcription factor activity"/>
    <property type="evidence" value="ECO:0007669"/>
    <property type="project" value="InterPro"/>
</dbReference>
<feature type="domain" description="HTH araC/xylS-type" evidence="4">
    <location>
        <begin position="275"/>
        <end position="373"/>
    </location>
</feature>
<dbReference type="Pfam" id="PF12833">
    <property type="entry name" value="HTH_18"/>
    <property type="match status" value="1"/>
</dbReference>
<evidence type="ECO:0000313" key="5">
    <source>
        <dbReference type="EMBL" id="QUE51975.1"/>
    </source>
</evidence>
<dbReference type="EMBL" id="CP073100">
    <property type="protein sequence ID" value="QUE51975.1"/>
    <property type="molecule type" value="Genomic_DNA"/>
</dbReference>
<evidence type="ECO:0000313" key="6">
    <source>
        <dbReference type="Proteomes" id="UP000676169"/>
    </source>
</evidence>
<dbReference type="AlphaFoldDB" id="A0A975J0W0"/>